<feature type="region of interest" description="Disordered" evidence="1">
    <location>
        <begin position="23"/>
        <end position="72"/>
    </location>
</feature>
<accession>A0A2C6KL70</accession>
<gene>
    <name evidence="2" type="ORF">CSUI_004918</name>
</gene>
<feature type="region of interest" description="Disordered" evidence="1">
    <location>
        <begin position="87"/>
        <end position="134"/>
    </location>
</feature>
<feature type="region of interest" description="Disordered" evidence="1">
    <location>
        <begin position="265"/>
        <end position="285"/>
    </location>
</feature>
<evidence type="ECO:0000313" key="2">
    <source>
        <dbReference type="EMBL" id="PHJ21240.1"/>
    </source>
</evidence>
<dbReference type="EMBL" id="MIGC01002357">
    <property type="protein sequence ID" value="PHJ21240.1"/>
    <property type="molecule type" value="Genomic_DNA"/>
</dbReference>
<comment type="caution">
    <text evidence="2">The sequence shown here is derived from an EMBL/GenBank/DDBJ whole genome shotgun (WGS) entry which is preliminary data.</text>
</comment>
<evidence type="ECO:0000313" key="3">
    <source>
        <dbReference type="Proteomes" id="UP000221165"/>
    </source>
</evidence>
<protein>
    <submittedName>
        <fullName evidence="2">Uncharacterized protein</fullName>
    </submittedName>
</protein>
<dbReference type="RefSeq" id="XP_067922924.1">
    <property type="nucleotide sequence ID" value="XM_068065099.1"/>
</dbReference>
<feature type="non-terminal residue" evidence="2">
    <location>
        <position position="1"/>
    </location>
</feature>
<organism evidence="2 3">
    <name type="scientific">Cystoisospora suis</name>
    <dbReference type="NCBI Taxonomy" id="483139"/>
    <lineage>
        <taxon>Eukaryota</taxon>
        <taxon>Sar</taxon>
        <taxon>Alveolata</taxon>
        <taxon>Apicomplexa</taxon>
        <taxon>Conoidasida</taxon>
        <taxon>Coccidia</taxon>
        <taxon>Eucoccidiorida</taxon>
        <taxon>Eimeriorina</taxon>
        <taxon>Sarcocystidae</taxon>
        <taxon>Cystoisospora</taxon>
    </lineage>
</organism>
<feature type="compositionally biased region" description="Low complexity" evidence="1">
    <location>
        <begin position="94"/>
        <end position="123"/>
    </location>
</feature>
<dbReference type="AlphaFoldDB" id="A0A2C6KL70"/>
<evidence type="ECO:0000256" key="1">
    <source>
        <dbReference type="SAM" id="MobiDB-lite"/>
    </source>
</evidence>
<dbReference type="Proteomes" id="UP000221165">
    <property type="component" value="Unassembled WGS sequence"/>
</dbReference>
<keyword evidence="3" id="KW-1185">Reference proteome</keyword>
<reference evidence="2 3" key="1">
    <citation type="journal article" date="2017" name="Int. J. Parasitol.">
        <title>The genome of the protozoan parasite Cystoisospora suis and a reverse vaccinology approach to identify vaccine candidates.</title>
        <authorList>
            <person name="Palmieri N."/>
            <person name="Shrestha A."/>
            <person name="Ruttkowski B."/>
            <person name="Beck T."/>
            <person name="Vogl C."/>
            <person name="Tomley F."/>
            <person name="Blake D.P."/>
            <person name="Joachim A."/>
        </authorList>
    </citation>
    <scope>NUCLEOTIDE SEQUENCE [LARGE SCALE GENOMIC DNA]</scope>
    <source>
        <strain evidence="2 3">Wien I</strain>
    </source>
</reference>
<dbReference type="GeneID" id="94428310"/>
<sequence>DSFSSSFDARTCNSSSAFQDCISHEKETPLPGVPVPYSTSPKKTNKKVREEECLSQERPHLHTSRQNRNFPSQLSCVAREPSYSSFSSSTLQHPPLRSSLSSSSTVSLSSQPSLARDASVASSSRDDRQGSGDTRCGLLILPQEVISRRHLDGRPFLLLRSFVYHACKQATASSSFRGGVQEVNTDVRRRRRQQEEDSPSPSSSSSLLHVTYGYGDIIGGLERRGWEKILILIEGEWRDACKANERDQLLLRLLMEAGVDVSSSSSLLQQPGFNERQADTSSYSPQPKLAFSSRCLYTHQGGSVDGPRRHNPPSHHLHL</sequence>
<dbReference type="VEuPathDB" id="ToxoDB:CSUI_004918"/>
<feature type="compositionally biased region" description="Basic and acidic residues" evidence="1">
    <location>
        <begin position="47"/>
        <end position="60"/>
    </location>
</feature>
<name>A0A2C6KL70_9APIC</name>
<feature type="region of interest" description="Disordered" evidence="1">
    <location>
        <begin position="178"/>
        <end position="207"/>
    </location>
</feature>
<proteinExistence type="predicted"/>